<dbReference type="OrthoDB" id="4356293at2759"/>
<name>A0A9W9TEI4_9EURO</name>
<organism evidence="1 2">
    <name type="scientific">Penicillium chermesinum</name>
    <dbReference type="NCBI Taxonomy" id="63820"/>
    <lineage>
        <taxon>Eukaryota</taxon>
        <taxon>Fungi</taxon>
        <taxon>Dikarya</taxon>
        <taxon>Ascomycota</taxon>
        <taxon>Pezizomycotina</taxon>
        <taxon>Eurotiomycetes</taxon>
        <taxon>Eurotiomycetidae</taxon>
        <taxon>Eurotiales</taxon>
        <taxon>Aspergillaceae</taxon>
        <taxon>Penicillium</taxon>
    </lineage>
</organism>
<dbReference type="Proteomes" id="UP001150941">
    <property type="component" value="Unassembled WGS sequence"/>
</dbReference>
<gene>
    <name evidence="1" type="ORF">N7468_008927</name>
</gene>
<dbReference type="GeneID" id="83205526"/>
<reference evidence="1" key="1">
    <citation type="submission" date="2022-11" db="EMBL/GenBank/DDBJ databases">
        <authorList>
            <person name="Petersen C."/>
        </authorList>
    </citation>
    <scope>NUCLEOTIDE SEQUENCE</scope>
    <source>
        <strain evidence="1">IBT 19713</strain>
    </source>
</reference>
<dbReference type="AlphaFoldDB" id="A0A9W9TEI4"/>
<evidence type="ECO:0000313" key="2">
    <source>
        <dbReference type="Proteomes" id="UP001150941"/>
    </source>
</evidence>
<dbReference type="RefSeq" id="XP_058326553.1">
    <property type="nucleotide sequence ID" value="XM_058478223.1"/>
</dbReference>
<evidence type="ECO:0000313" key="1">
    <source>
        <dbReference type="EMBL" id="KAJ5219723.1"/>
    </source>
</evidence>
<dbReference type="EMBL" id="JAPQKS010000007">
    <property type="protein sequence ID" value="KAJ5219723.1"/>
    <property type="molecule type" value="Genomic_DNA"/>
</dbReference>
<keyword evidence="2" id="KW-1185">Reference proteome</keyword>
<sequence length="188" mass="20438">MSTGGYENCTRGTFYGFSDNANNEFWPGETVNLQWGAVDNGDRRLNLSLGRVGARATFTTDSNLYQLVSNTTANCTLEQYTWAIPSDFNTTNPEYQIGLFDGEANLGDNGIPLNGFISWTPAFYVRPKAEATSALKTASATGLVTGTGTALHQPPPWKQAHQPIQTRMATVNIILLTHRALGSAWVSD</sequence>
<reference evidence="1" key="2">
    <citation type="journal article" date="2023" name="IMA Fungus">
        <title>Comparative genomic study of the Penicillium genus elucidates a diverse pangenome and 15 lateral gene transfer events.</title>
        <authorList>
            <person name="Petersen C."/>
            <person name="Sorensen T."/>
            <person name="Nielsen M.R."/>
            <person name="Sondergaard T.E."/>
            <person name="Sorensen J.L."/>
            <person name="Fitzpatrick D.A."/>
            <person name="Frisvad J.C."/>
            <person name="Nielsen K.L."/>
        </authorList>
    </citation>
    <scope>NUCLEOTIDE SEQUENCE</scope>
    <source>
        <strain evidence="1">IBT 19713</strain>
    </source>
</reference>
<protein>
    <submittedName>
        <fullName evidence="1">Uncharacterized protein</fullName>
    </submittedName>
</protein>
<proteinExistence type="predicted"/>
<accession>A0A9W9TEI4</accession>
<comment type="caution">
    <text evidence="1">The sequence shown here is derived from an EMBL/GenBank/DDBJ whole genome shotgun (WGS) entry which is preliminary data.</text>
</comment>